<evidence type="ECO:0000256" key="7">
    <source>
        <dbReference type="ARBA" id="ARBA00023065"/>
    </source>
</evidence>
<evidence type="ECO:0000313" key="11">
    <source>
        <dbReference type="EMBL" id="ODM01990.1"/>
    </source>
</evidence>
<gene>
    <name evidence="11" type="primary">potA_4</name>
    <name evidence="12" type="synonym">potA_1</name>
    <name evidence="12" type="ORF">BEH84_00236</name>
    <name evidence="11" type="ORF">BEI61_05989</name>
</gene>
<reference evidence="13 14" key="1">
    <citation type="submission" date="2016-07" db="EMBL/GenBank/DDBJ databases">
        <title>Characterization of isolates of Eisenbergiella tayi derived from blood cultures, using whole genome sequencing.</title>
        <authorList>
            <person name="Burdz T."/>
            <person name="Wiebe D."/>
            <person name="Huynh C."/>
            <person name="Bernard K."/>
        </authorList>
    </citation>
    <scope>NUCLEOTIDE SEQUENCE [LARGE SCALE GENOMIC DNA]</scope>
    <source>
        <strain evidence="11 13">NML 110608</strain>
        <strain evidence="12 14">NML 120489</strain>
    </source>
</reference>
<evidence type="ECO:0000259" key="10">
    <source>
        <dbReference type="PROSITE" id="PS50893"/>
    </source>
</evidence>
<dbReference type="Proteomes" id="UP000095003">
    <property type="component" value="Unassembled WGS sequence"/>
</dbReference>
<evidence type="ECO:0000256" key="2">
    <source>
        <dbReference type="ARBA" id="ARBA00022475"/>
    </source>
</evidence>
<keyword evidence="8" id="KW-0472">Membrane</keyword>
<dbReference type="InterPro" id="IPR003439">
    <property type="entry name" value="ABC_transporter-like_ATP-bd"/>
</dbReference>
<dbReference type="PROSITE" id="PS00211">
    <property type="entry name" value="ABC_TRANSPORTER_1"/>
    <property type="match status" value="1"/>
</dbReference>
<comment type="caution">
    <text evidence="11">The sequence shown here is derived from an EMBL/GenBank/DDBJ whole genome shotgun (WGS) entry which is preliminary data.</text>
</comment>
<dbReference type="AlphaFoldDB" id="A0A1E2ZZR9"/>
<keyword evidence="11" id="KW-0378">Hydrolase</keyword>
<keyword evidence="5 11" id="KW-0067">ATP-binding</keyword>
<accession>A0A1E2ZZR9</accession>
<name>A0A1E2ZZR9_9FIRM</name>
<evidence type="ECO:0000256" key="9">
    <source>
        <dbReference type="ARBA" id="ARBA00066388"/>
    </source>
</evidence>
<keyword evidence="1" id="KW-0813">Transport</keyword>
<evidence type="ECO:0000256" key="3">
    <source>
        <dbReference type="ARBA" id="ARBA00022496"/>
    </source>
</evidence>
<evidence type="ECO:0000313" key="14">
    <source>
        <dbReference type="Proteomes" id="UP000095003"/>
    </source>
</evidence>
<dbReference type="InterPro" id="IPR050093">
    <property type="entry name" value="ABC_SmlMolc_Importer"/>
</dbReference>
<dbReference type="InterPro" id="IPR008995">
    <property type="entry name" value="Mo/tungstate-bd_C_term_dom"/>
</dbReference>
<feature type="domain" description="ABC transporter" evidence="10">
    <location>
        <begin position="3"/>
        <end position="238"/>
    </location>
</feature>
<dbReference type="GO" id="GO:0015418">
    <property type="term" value="F:ABC-type quaternary ammonium compound transporting activity"/>
    <property type="evidence" value="ECO:0007669"/>
    <property type="project" value="UniProtKB-EC"/>
</dbReference>
<dbReference type="EMBL" id="MCGH01000005">
    <property type="protein sequence ID" value="ODM01990.1"/>
    <property type="molecule type" value="Genomic_DNA"/>
</dbReference>
<dbReference type="CDD" id="cd03259">
    <property type="entry name" value="ABC_Carb_Solutes_like"/>
    <property type="match status" value="1"/>
</dbReference>
<dbReference type="InterPro" id="IPR017871">
    <property type="entry name" value="ABC_transporter-like_CS"/>
</dbReference>
<dbReference type="Pfam" id="PF00005">
    <property type="entry name" value="ABC_tran"/>
    <property type="match status" value="1"/>
</dbReference>
<sequence>MKITLKHITKSYGDNPVLTDISLVFESGRFTTLLGPSGCGKTTLLRIIAGLETPDEGEIYFDDTCIFSSSSRLCTPPEKRGLGFVFQDFALWPHMTVFENTAFGLRARGRTKGLEEQVMQALSDVRLTGFEDRYPHQLSGGQQQRVAFARAIAIHPSCILFDEPFSALDAGLREEMRSEVRSLVSQKNITSIFVTHDQLEAMEISDSIIVLDNGRILQQGRPEDIYCSPSRKEVAGFVGHANWLDDSSMVRPENIRIDELHTPGPDYVYMKLPVTSVQFLGEHYEVQVMNGRFPWRIPARQKYTPGTEISLSINRNHIIHF</sequence>
<dbReference type="PROSITE" id="PS50893">
    <property type="entry name" value="ABC_TRANSPORTER_2"/>
    <property type="match status" value="1"/>
</dbReference>
<keyword evidence="2" id="KW-1003">Cell membrane</keyword>
<dbReference type="GO" id="GO:0015408">
    <property type="term" value="F:ABC-type ferric iron transporter activity"/>
    <property type="evidence" value="ECO:0007669"/>
    <property type="project" value="InterPro"/>
</dbReference>
<dbReference type="SUPFAM" id="SSF50331">
    <property type="entry name" value="MOP-like"/>
    <property type="match status" value="1"/>
</dbReference>
<dbReference type="SMART" id="SM00382">
    <property type="entry name" value="AAA"/>
    <property type="match status" value="1"/>
</dbReference>
<dbReference type="EMBL" id="MCGI01000001">
    <property type="protein sequence ID" value="ODM12522.1"/>
    <property type="molecule type" value="Genomic_DNA"/>
</dbReference>
<dbReference type="PANTHER" id="PTHR42781">
    <property type="entry name" value="SPERMIDINE/PUTRESCINE IMPORT ATP-BINDING PROTEIN POTA"/>
    <property type="match status" value="1"/>
</dbReference>
<protein>
    <recommendedName>
        <fullName evidence="9">ABC-type quaternary amine transporter</fullName>
        <ecNumber evidence="9">7.6.2.9</ecNumber>
    </recommendedName>
</protein>
<dbReference type="GO" id="GO:0005524">
    <property type="term" value="F:ATP binding"/>
    <property type="evidence" value="ECO:0007669"/>
    <property type="project" value="UniProtKB-KW"/>
</dbReference>
<keyword evidence="6" id="KW-0408">Iron</keyword>
<keyword evidence="7" id="KW-0406">Ion transport</keyword>
<organism evidence="11 13">
    <name type="scientific">Eisenbergiella tayi</name>
    <dbReference type="NCBI Taxonomy" id="1432052"/>
    <lineage>
        <taxon>Bacteria</taxon>
        <taxon>Bacillati</taxon>
        <taxon>Bacillota</taxon>
        <taxon>Clostridia</taxon>
        <taxon>Lachnospirales</taxon>
        <taxon>Lachnospiraceae</taxon>
        <taxon>Eisenbergiella</taxon>
    </lineage>
</organism>
<dbReference type="GeneID" id="93304719"/>
<evidence type="ECO:0000256" key="6">
    <source>
        <dbReference type="ARBA" id="ARBA00023004"/>
    </source>
</evidence>
<dbReference type="SUPFAM" id="SSF52540">
    <property type="entry name" value="P-loop containing nucleoside triphosphate hydrolases"/>
    <property type="match status" value="1"/>
</dbReference>
<proteinExistence type="predicted"/>
<dbReference type="RefSeq" id="WP_069155224.1">
    <property type="nucleotide sequence ID" value="NZ_BAABXS010000001.1"/>
</dbReference>
<evidence type="ECO:0000256" key="5">
    <source>
        <dbReference type="ARBA" id="ARBA00022840"/>
    </source>
</evidence>
<dbReference type="InterPro" id="IPR027417">
    <property type="entry name" value="P-loop_NTPase"/>
</dbReference>
<dbReference type="GO" id="GO:0016020">
    <property type="term" value="C:membrane"/>
    <property type="evidence" value="ECO:0007669"/>
    <property type="project" value="InterPro"/>
</dbReference>
<keyword evidence="4" id="KW-0547">Nucleotide-binding</keyword>
<evidence type="ECO:0000256" key="8">
    <source>
        <dbReference type="ARBA" id="ARBA00023136"/>
    </source>
</evidence>
<dbReference type="PANTHER" id="PTHR42781:SF4">
    <property type="entry name" value="SPERMIDINE_PUTRESCINE IMPORT ATP-BINDING PROTEIN POTA"/>
    <property type="match status" value="1"/>
</dbReference>
<dbReference type="Proteomes" id="UP000094067">
    <property type="component" value="Unassembled WGS sequence"/>
</dbReference>
<dbReference type="GO" id="GO:0016887">
    <property type="term" value="F:ATP hydrolysis activity"/>
    <property type="evidence" value="ECO:0007669"/>
    <property type="project" value="InterPro"/>
</dbReference>
<dbReference type="InterPro" id="IPR003593">
    <property type="entry name" value="AAA+_ATPase"/>
</dbReference>
<keyword evidence="3" id="KW-0410">Iron transport</keyword>
<evidence type="ECO:0000256" key="1">
    <source>
        <dbReference type="ARBA" id="ARBA00022448"/>
    </source>
</evidence>
<dbReference type="Gene3D" id="3.40.50.300">
    <property type="entry name" value="P-loop containing nucleotide triphosphate hydrolases"/>
    <property type="match status" value="1"/>
</dbReference>
<dbReference type="InterPro" id="IPR015853">
    <property type="entry name" value="ABC_transpr_FbpC"/>
</dbReference>
<evidence type="ECO:0000313" key="13">
    <source>
        <dbReference type="Proteomes" id="UP000094067"/>
    </source>
</evidence>
<evidence type="ECO:0000256" key="4">
    <source>
        <dbReference type="ARBA" id="ARBA00022741"/>
    </source>
</evidence>
<dbReference type="FunFam" id="3.40.50.300:FF:000425">
    <property type="entry name" value="Probable ABC transporter, ATP-binding subunit"/>
    <property type="match status" value="1"/>
</dbReference>
<dbReference type="PATRIC" id="fig|1432052.3.peg.245"/>
<evidence type="ECO:0000313" key="12">
    <source>
        <dbReference type="EMBL" id="ODM12522.1"/>
    </source>
</evidence>
<dbReference type="EC" id="7.6.2.9" evidence="9"/>